<feature type="non-terminal residue" evidence="2">
    <location>
        <position position="271"/>
    </location>
</feature>
<dbReference type="Proteomes" id="UP000694892">
    <property type="component" value="Chromosome 3L"/>
</dbReference>
<evidence type="ECO:0000313" key="2">
    <source>
        <dbReference type="EMBL" id="OCT91045.1"/>
    </source>
</evidence>
<dbReference type="OMA" id="YIRIERC"/>
<reference evidence="3" key="1">
    <citation type="journal article" date="2016" name="Nature">
        <title>Genome evolution in the allotetraploid frog Xenopus laevis.</title>
        <authorList>
            <person name="Session A.M."/>
            <person name="Uno Y."/>
            <person name="Kwon T."/>
            <person name="Chapman J.A."/>
            <person name="Toyoda A."/>
            <person name="Takahashi S."/>
            <person name="Fukui A."/>
            <person name="Hikosaka A."/>
            <person name="Suzuki A."/>
            <person name="Kondo M."/>
            <person name="van Heeringen S.J."/>
            <person name="Quigley I."/>
            <person name="Heinz S."/>
            <person name="Ogino H."/>
            <person name="Ochi H."/>
            <person name="Hellsten U."/>
            <person name="Lyons J.B."/>
            <person name="Simakov O."/>
            <person name="Putnam N."/>
            <person name="Stites J."/>
            <person name="Kuroki Y."/>
            <person name="Tanaka T."/>
            <person name="Michiue T."/>
            <person name="Watanabe M."/>
            <person name="Bogdanovic O."/>
            <person name="Lister R."/>
            <person name="Georgiou G."/>
            <person name="Paranjpe S.S."/>
            <person name="van Kruijsbergen I."/>
            <person name="Shu S."/>
            <person name="Carlson J."/>
            <person name="Kinoshita T."/>
            <person name="Ohta Y."/>
            <person name="Mawaribuchi S."/>
            <person name="Jenkins J."/>
            <person name="Grimwood J."/>
            <person name="Schmutz J."/>
            <person name="Mitros T."/>
            <person name="Mozaffari S.V."/>
            <person name="Suzuki Y."/>
            <person name="Haramoto Y."/>
            <person name="Yamamoto T.S."/>
            <person name="Takagi C."/>
            <person name="Heald R."/>
            <person name="Miller K."/>
            <person name="Haudenschild C."/>
            <person name="Kitzman J."/>
            <person name="Nakayama T."/>
            <person name="Izutsu Y."/>
            <person name="Robert J."/>
            <person name="Fortriede J."/>
            <person name="Burns K."/>
            <person name="Lotay V."/>
            <person name="Karimi K."/>
            <person name="Yasuoka Y."/>
            <person name="Dichmann D.S."/>
            <person name="Flajnik M.F."/>
            <person name="Houston D.W."/>
            <person name="Shendure J."/>
            <person name="DuPasquier L."/>
            <person name="Vize P.D."/>
            <person name="Zorn A.M."/>
            <person name="Ito M."/>
            <person name="Marcotte E.M."/>
            <person name="Wallingford J.B."/>
            <person name="Ito Y."/>
            <person name="Asashima M."/>
            <person name="Ueno N."/>
            <person name="Matsuda Y."/>
            <person name="Veenstra G.J."/>
            <person name="Fujiyama A."/>
            <person name="Harland R.M."/>
            <person name="Taira M."/>
            <person name="Rokhsar D.S."/>
        </authorList>
    </citation>
    <scope>NUCLEOTIDE SEQUENCE [LARGE SCALE GENOMIC DNA]</scope>
    <source>
        <strain evidence="3">J</strain>
    </source>
</reference>
<feature type="domain" description="Reverse transcriptase zinc-binding" evidence="1">
    <location>
        <begin position="105"/>
        <end position="177"/>
    </location>
</feature>
<accession>A0A974DGL8</accession>
<protein>
    <recommendedName>
        <fullName evidence="1">Reverse transcriptase zinc-binding domain-containing protein</fullName>
    </recommendedName>
</protein>
<organism evidence="2 3">
    <name type="scientific">Xenopus laevis</name>
    <name type="common">African clawed frog</name>
    <dbReference type="NCBI Taxonomy" id="8355"/>
    <lineage>
        <taxon>Eukaryota</taxon>
        <taxon>Metazoa</taxon>
        <taxon>Chordata</taxon>
        <taxon>Craniata</taxon>
        <taxon>Vertebrata</taxon>
        <taxon>Euteleostomi</taxon>
        <taxon>Amphibia</taxon>
        <taxon>Batrachia</taxon>
        <taxon>Anura</taxon>
        <taxon>Pipoidea</taxon>
        <taxon>Pipidae</taxon>
        <taxon>Xenopodinae</taxon>
        <taxon>Xenopus</taxon>
        <taxon>Xenopus</taxon>
    </lineage>
</organism>
<gene>
    <name evidence="2" type="ORF">XELAEV_180196641mg</name>
</gene>
<proteinExistence type="predicted"/>
<dbReference type="EMBL" id="CM004470">
    <property type="protein sequence ID" value="OCT91045.1"/>
    <property type="molecule type" value="Genomic_DNA"/>
</dbReference>
<sequence>MVNVERFLSLKYVSLCVKISKRENLNGCMIRYAAGNVLRKYGLGVIDRTKPVCFNAPWFYIRIERCIRRNCLESVTDKEWMEKKKVNEILSMREEMIEIGGLTVKESKTAWENVCKKEVINRQKDLAWMCVQGCVPTRVFQRRRRLVNSEQCPREGCDKVETIVHLLWECEYAKGVWRRMGKLIKGITGIEFLTYNMMMFGLGVCNKEMANVLWYIMCCVKEALWDTRNVCVFKNQMIDVENCAAMIRSKLFLYVLSDRKHLGNEAEGIWK</sequence>
<evidence type="ECO:0000313" key="3">
    <source>
        <dbReference type="Proteomes" id="UP000694892"/>
    </source>
</evidence>
<dbReference type="AlphaFoldDB" id="A0A974DGL8"/>
<name>A0A974DGL8_XENLA</name>
<dbReference type="InterPro" id="IPR026960">
    <property type="entry name" value="RVT-Znf"/>
</dbReference>
<evidence type="ECO:0000259" key="1">
    <source>
        <dbReference type="Pfam" id="PF13966"/>
    </source>
</evidence>
<dbReference type="Pfam" id="PF13966">
    <property type="entry name" value="zf-RVT"/>
    <property type="match status" value="1"/>
</dbReference>